<comment type="caution">
    <text evidence="1">The sequence shown here is derived from an EMBL/GenBank/DDBJ whole genome shotgun (WGS) entry which is preliminary data.</text>
</comment>
<dbReference type="RefSeq" id="WP_169101257.1">
    <property type="nucleotide sequence ID" value="NZ_JABBVZ010000064.1"/>
</dbReference>
<evidence type="ECO:0000313" key="2">
    <source>
        <dbReference type="Proteomes" id="UP000533476"/>
    </source>
</evidence>
<reference evidence="1 2" key="1">
    <citation type="submission" date="2020-04" db="EMBL/GenBank/DDBJ databases">
        <authorList>
            <person name="Zhang R."/>
            <person name="Schippers A."/>
        </authorList>
    </citation>
    <scope>NUCLEOTIDE SEQUENCE [LARGE SCALE GENOMIC DNA]</scope>
    <source>
        <strain evidence="1 2">DSM 109850</strain>
    </source>
</reference>
<organism evidence="1 2">
    <name type="scientific">Sulfobacillus harzensis</name>
    <dbReference type="NCBI Taxonomy" id="2729629"/>
    <lineage>
        <taxon>Bacteria</taxon>
        <taxon>Bacillati</taxon>
        <taxon>Bacillota</taxon>
        <taxon>Clostridia</taxon>
        <taxon>Eubacteriales</taxon>
        <taxon>Clostridiales Family XVII. Incertae Sedis</taxon>
        <taxon>Sulfobacillus</taxon>
    </lineage>
</organism>
<keyword evidence="2" id="KW-1185">Reference proteome</keyword>
<name>A0A7Y0Q314_9FIRM</name>
<dbReference type="Proteomes" id="UP000533476">
    <property type="component" value="Unassembled WGS sequence"/>
</dbReference>
<dbReference type="EMBL" id="JABBVZ010000064">
    <property type="protein sequence ID" value="NMP23733.1"/>
    <property type="molecule type" value="Genomic_DNA"/>
</dbReference>
<proteinExistence type="predicted"/>
<protein>
    <submittedName>
        <fullName evidence="1">Uncharacterized protein</fullName>
    </submittedName>
</protein>
<gene>
    <name evidence="1" type="ORF">HIJ39_15430</name>
</gene>
<evidence type="ECO:0000313" key="1">
    <source>
        <dbReference type="EMBL" id="NMP23733.1"/>
    </source>
</evidence>
<accession>A0A7Y0Q314</accession>
<dbReference type="AlphaFoldDB" id="A0A7Y0Q314"/>
<sequence>MIRHHTPFDRPRGFAGPRRERIVYSNAYPAGKRWQEPLSPEEVARVIRAIQEQPTEHGG</sequence>